<dbReference type="eggNOG" id="COG0411">
    <property type="taxonomic scope" value="Bacteria"/>
</dbReference>
<dbReference type="GO" id="GO:0042941">
    <property type="term" value="P:D-alanine transmembrane transport"/>
    <property type="evidence" value="ECO:0007669"/>
    <property type="project" value="TreeGrafter"/>
</dbReference>
<dbReference type="RefSeq" id="WP_011471157.1">
    <property type="nucleotide sequence ID" value="NC_007925.1"/>
</dbReference>
<dbReference type="Pfam" id="PF00005">
    <property type="entry name" value="ABC_tran"/>
    <property type="match status" value="1"/>
</dbReference>
<name>Q21BI7_RHOPB</name>
<dbReference type="PANTHER" id="PTHR45772:SF7">
    <property type="entry name" value="AMINO ACID ABC TRANSPORTER ATP-BINDING PROTEIN"/>
    <property type="match status" value="1"/>
</dbReference>
<dbReference type="OrthoDB" id="9779872at2"/>
<dbReference type="GO" id="GO:0005304">
    <property type="term" value="F:L-valine transmembrane transporter activity"/>
    <property type="evidence" value="ECO:0007669"/>
    <property type="project" value="TreeGrafter"/>
</dbReference>
<dbReference type="GO" id="GO:0015188">
    <property type="term" value="F:L-isoleucine transmembrane transporter activity"/>
    <property type="evidence" value="ECO:0007669"/>
    <property type="project" value="TreeGrafter"/>
</dbReference>
<evidence type="ECO:0000313" key="6">
    <source>
        <dbReference type="EMBL" id="ABD86249.1"/>
    </source>
</evidence>
<dbReference type="FunFam" id="3.40.50.300:FF:000421">
    <property type="entry name" value="Branched-chain amino acid ABC transporter ATP-binding protein"/>
    <property type="match status" value="1"/>
</dbReference>
<dbReference type="InterPro" id="IPR003439">
    <property type="entry name" value="ABC_transporter-like_ATP-bd"/>
</dbReference>
<dbReference type="GO" id="GO:1903805">
    <property type="term" value="P:L-valine import across plasma membrane"/>
    <property type="evidence" value="ECO:0007669"/>
    <property type="project" value="TreeGrafter"/>
</dbReference>
<evidence type="ECO:0000259" key="5">
    <source>
        <dbReference type="PROSITE" id="PS50893"/>
    </source>
</evidence>
<dbReference type="GO" id="GO:1903806">
    <property type="term" value="P:L-isoleucine import across plasma membrane"/>
    <property type="evidence" value="ECO:0007669"/>
    <property type="project" value="TreeGrafter"/>
</dbReference>
<dbReference type="HOGENOM" id="CLU_000604_1_2_5"/>
<keyword evidence="1" id="KW-0813">Transport</keyword>
<evidence type="ECO:0000256" key="4">
    <source>
        <dbReference type="ARBA" id="ARBA00024722"/>
    </source>
</evidence>
<gene>
    <name evidence="6" type="ordered locus">RPC_0677</name>
</gene>
<dbReference type="InterPro" id="IPR003593">
    <property type="entry name" value="AAA+_ATPase"/>
</dbReference>
<dbReference type="InterPro" id="IPR032823">
    <property type="entry name" value="BCA_ABC_TP_C"/>
</dbReference>
<dbReference type="InterPro" id="IPR051120">
    <property type="entry name" value="ABC_AA/LPS_Transport"/>
</dbReference>
<keyword evidence="3" id="KW-0067">ATP-binding</keyword>
<feature type="domain" description="ABC transporter" evidence="5">
    <location>
        <begin position="4"/>
        <end position="251"/>
    </location>
</feature>
<dbReference type="STRING" id="316056.RPC_0677"/>
<dbReference type="CDD" id="cd03219">
    <property type="entry name" value="ABC_Mj1267_LivG_branched"/>
    <property type="match status" value="1"/>
</dbReference>
<dbReference type="KEGG" id="rpc:RPC_0677"/>
<dbReference type="PANTHER" id="PTHR45772">
    <property type="entry name" value="CONSERVED COMPONENT OF ABC TRANSPORTER FOR NATURAL AMINO ACIDS-RELATED"/>
    <property type="match status" value="1"/>
</dbReference>
<dbReference type="EMBL" id="CP000301">
    <property type="protein sequence ID" value="ABD86249.1"/>
    <property type="molecule type" value="Genomic_DNA"/>
</dbReference>
<dbReference type="GO" id="GO:0015192">
    <property type="term" value="F:L-phenylalanine transmembrane transporter activity"/>
    <property type="evidence" value="ECO:0007669"/>
    <property type="project" value="TreeGrafter"/>
</dbReference>
<dbReference type="SMART" id="SM00382">
    <property type="entry name" value="AAA"/>
    <property type="match status" value="1"/>
</dbReference>
<sequence>MTILRASDIGISFGGVKAIDGVGFAVAAGQIFSIIGPNGAGKTTLFNVISGMYRPSHGRVELDGRDVTDLAPDALAARGLSRTFQNLQIFQRMTAAENVMVGRHLQERCNLFADLLRLPSVTRQNRTTREAALGFLDQVGLRDSADVLAGSLSYGACKRLEIARALAAEPRVLLLDEPAAGCNAVETEEIDKLICRVAAQGIAVVLVEHDMKLVMKISHRILVLVQGRPLIEGNPQEVRDNPAVLEAYLGKHGAREAARA</sequence>
<protein>
    <submittedName>
        <fullName evidence="6">ABC transporter related</fullName>
    </submittedName>
</protein>
<dbReference type="AlphaFoldDB" id="Q21BI7"/>
<comment type="function">
    <text evidence="4">Involved in beta-(1--&gt;2)glucan export. Transmembrane domains (TMD) form a pore in the inner membrane and the ATP-binding domain (NBD) is responsible for energy generation.</text>
</comment>
<accession>Q21BI7</accession>
<dbReference type="Gene3D" id="3.40.50.300">
    <property type="entry name" value="P-loop containing nucleotide triphosphate hydrolases"/>
    <property type="match status" value="1"/>
</dbReference>
<proteinExistence type="predicted"/>
<dbReference type="GO" id="GO:0016887">
    <property type="term" value="F:ATP hydrolysis activity"/>
    <property type="evidence" value="ECO:0007669"/>
    <property type="project" value="InterPro"/>
</dbReference>
<evidence type="ECO:0000256" key="1">
    <source>
        <dbReference type="ARBA" id="ARBA00022448"/>
    </source>
</evidence>
<dbReference type="Pfam" id="PF12399">
    <property type="entry name" value="BCA_ABC_TP_C"/>
    <property type="match status" value="1"/>
</dbReference>
<dbReference type="GO" id="GO:0005524">
    <property type="term" value="F:ATP binding"/>
    <property type="evidence" value="ECO:0007669"/>
    <property type="project" value="UniProtKB-KW"/>
</dbReference>
<dbReference type="InterPro" id="IPR027417">
    <property type="entry name" value="P-loop_NTPase"/>
</dbReference>
<dbReference type="GO" id="GO:0005886">
    <property type="term" value="C:plasma membrane"/>
    <property type="evidence" value="ECO:0007669"/>
    <property type="project" value="TreeGrafter"/>
</dbReference>
<dbReference type="GO" id="GO:0015808">
    <property type="term" value="P:L-alanine transport"/>
    <property type="evidence" value="ECO:0007669"/>
    <property type="project" value="TreeGrafter"/>
</dbReference>
<evidence type="ECO:0000256" key="3">
    <source>
        <dbReference type="ARBA" id="ARBA00022840"/>
    </source>
</evidence>
<organism evidence="6">
    <name type="scientific">Rhodopseudomonas palustris (strain BisB18)</name>
    <dbReference type="NCBI Taxonomy" id="316056"/>
    <lineage>
        <taxon>Bacteria</taxon>
        <taxon>Pseudomonadati</taxon>
        <taxon>Pseudomonadota</taxon>
        <taxon>Alphaproteobacteria</taxon>
        <taxon>Hyphomicrobiales</taxon>
        <taxon>Nitrobacteraceae</taxon>
        <taxon>Rhodopseudomonas</taxon>
    </lineage>
</organism>
<evidence type="ECO:0000256" key="2">
    <source>
        <dbReference type="ARBA" id="ARBA00022741"/>
    </source>
</evidence>
<dbReference type="PROSITE" id="PS50893">
    <property type="entry name" value="ABC_TRANSPORTER_2"/>
    <property type="match status" value="1"/>
</dbReference>
<keyword evidence="2" id="KW-0547">Nucleotide-binding</keyword>
<reference evidence="6" key="1">
    <citation type="submission" date="2006-03" db="EMBL/GenBank/DDBJ databases">
        <title>Complete sequence of Rhodopseudomonas palustris BisB18.</title>
        <authorList>
            <consortium name="US DOE Joint Genome Institute"/>
            <person name="Copeland A."/>
            <person name="Lucas S."/>
            <person name="Lapidus A."/>
            <person name="Barry K."/>
            <person name="Detter J.C."/>
            <person name="Glavina del Rio T."/>
            <person name="Hammon N."/>
            <person name="Israni S."/>
            <person name="Dalin E."/>
            <person name="Tice H."/>
            <person name="Pitluck S."/>
            <person name="Chain P."/>
            <person name="Malfatti S."/>
            <person name="Shin M."/>
            <person name="Vergez L."/>
            <person name="Schmutz J."/>
            <person name="Larimer F."/>
            <person name="Land M."/>
            <person name="Hauser L."/>
            <person name="Pelletier D.A."/>
            <person name="Kyrpides N."/>
            <person name="Anderson I."/>
            <person name="Oda Y."/>
            <person name="Harwood C.S."/>
            <person name="Richardson P."/>
        </authorList>
    </citation>
    <scope>NUCLEOTIDE SEQUENCE [LARGE SCALE GENOMIC DNA]</scope>
    <source>
        <strain evidence="6">BisB18</strain>
    </source>
</reference>
<dbReference type="SUPFAM" id="SSF52540">
    <property type="entry name" value="P-loop containing nucleoside triphosphate hydrolases"/>
    <property type="match status" value="1"/>
</dbReference>